<dbReference type="GeneID" id="96875459"/>
<dbReference type="EMBL" id="CP038613">
    <property type="protein sequence ID" value="QBY41628.1"/>
    <property type="molecule type" value="Genomic_DNA"/>
</dbReference>
<reference evidence="4" key="3">
    <citation type="submission" date="2023-04" db="EMBL/GenBank/DDBJ databases">
        <title>Genome dynamics across the evolutionary transition to endosymbiosis.</title>
        <authorList>
            <person name="Siozios S."/>
            <person name="Nadal-Jimenez P."/>
            <person name="Azagi T."/>
            <person name="Sprong H."/>
            <person name="Frost C.L."/>
            <person name="Parratt S.R."/>
            <person name="Taylor G."/>
            <person name="Brettell L."/>
            <person name="Lew K.C."/>
            <person name="Croft L."/>
            <person name="King K.C."/>
            <person name="Brockhurst M.A."/>
            <person name="Hypsa V."/>
            <person name="Novakova E."/>
            <person name="Darby A.C."/>
            <person name="Hurst G.D.D."/>
        </authorList>
    </citation>
    <scope>NUCLEOTIDE SEQUENCE</scope>
    <source>
        <strain evidence="4">AIh</strain>
        <strain evidence="5">ANv_CAN</strain>
    </source>
</reference>
<evidence type="ECO:0000313" key="4">
    <source>
        <dbReference type="EMBL" id="WGL95415.1"/>
    </source>
</evidence>
<dbReference type="Proteomes" id="UP000295134">
    <property type="component" value="Chromosome"/>
</dbReference>
<dbReference type="Proteomes" id="UP001177592">
    <property type="component" value="Chromosome"/>
</dbReference>
<keyword evidence="1" id="KW-0472">Membrane</keyword>
<name>D2TY50_9GAMM</name>
<gene>
    <name evidence="2" type="ORF">ARN_10560</name>
    <name evidence="3" type="ORF">ArsFIN_01460</name>
    <name evidence="4" type="ORF">QE207_17565</name>
    <name evidence="5" type="ORF">QE258_20720</name>
</gene>
<sequence>MALMVLIVFIVAIIFIWNVYVTKKRKQYLLNKYGNAEIVEKIMNRYFWVGQTAEQLRDSLGKPADISTKIMKTRYRETWKYNQTGKNRYGLRITLDDHVVQRWEQK</sequence>
<reference evidence="3 6" key="2">
    <citation type="submission" date="2019-03" db="EMBL/GenBank/DDBJ databases">
        <title>Long-read sequencing reveals hyperdense prophage content in a complex bacterial symbiont genome.</title>
        <authorList>
            <person name="Frost C.L."/>
            <person name="Siozios S."/>
            <person name="Nadal-Jimenez P."/>
            <person name="Brockhurst M.A."/>
            <person name="King K.C."/>
            <person name="Darby A.C."/>
            <person name="Hurst G.D.D."/>
        </authorList>
    </citation>
    <scope>NUCLEOTIDE SEQUENCE [LARGE SCALE GENOMIC DNA]</scope>
    <source>
        <strain evidence="3 6">FIN</strain>
    </source>
</reference>
<evidence type="ECO:0000313" key="7">
    <source>
        <dbReference type="Proteomes" id="UP001177592"/>
    </source>
</evidence>
<evidence type="ECO:0000313" key="3">
    <source>
        <dbReference type="EMBL" id="QBY41628.1"/>
    </source>
</evidence>
<keyword evidence="1" id="KW-0812">Transmembrane</keyword>
<organism evidence="2">
    <name type="scientific">Arsenophonus nasoniae</name>
    <name type="common">son-killer infecting Nasonia vitripennis</name>
    <dbReference type="NCBI Taxonomy" id="638"/>
    <lineage>
        <taxon>Bacteria</taxon>
        <taxon>Pseudomonadati</taxon>
        <taxon>Pseudomonadota</taxon>
        <taxon>Gammaproteobacteria</taxon>
        <taxon>Enterobacterales</taxon>
        <taxon>Morganellaceae</taxon>
        <taxon>Arsenophonus</taxon>
    </lineage>
</organism>
<evidence type="ECO:0000313" key="2">
    <source>
        <dbReference type="EMBL" id="CBA72331.1"/>
    </source>
</evidence>
<accession>D2TY50</accession>
<keyword evidence="7" id="KW-1185">Reference proteome</keyword>
<evidence type="ECO:0000313" key="6">
    <source>
        <dbReference type="Proteomes" id="UP000295134"/>
    </source>
</evidence>
<proteinExistence type="predicted"/>
<protein>
    <submittedName>
        <fullName evidence="4">DUF2845 domain-containing protein</fullName>
    </submittedName>
</protein>
<dbReference type="KEGG" id="ans:ArsFIN_01460"/>
<feature type="transmembrane region" description="Helical" evidence="1">
    <location>
        <begin position="6"/>
        <end position="22"/>
    </location>
</feature>
<dbReference type="AlphaFoldDB" id="D2TY50"/>
<dbReference type="RefSeq" id="WP_026822407.1">
    <property type="nucleotide sequence ID" value="NZ_CP038613.1"/>
</dbReference>
<reference evidence="2" key="1">
    <citation type="journal article" date="2010" name="Insect Mol. Biol.">
        <title>The draft genome sequence of Arsenophonus nasoniae, son-killer bacterium of Nasonia vitripennis, reveals genes associated with virulence and symbiosis.</title>
        <authorList>
            <person name="Wilkes T."/>
            <person name="Darby A.C."/>
            <person name="Choi J."/>
            <person name="Colborne J.K."/>
            <person name="Werren J.H."/>
            <person name="Hurst G.D.D."/>
        </authorList>
    </citation>
    <scope>NUCLEOTIDE SEQUENCE</scope>
</reference>
<dbReference type="EMBL" id="FN545181">
    <property type="protein sequence ID" value="CBA72331.1"/>
    <property type="molecule type" value="Genomic_DNA"/>
</dbReference>
<keyword evidence="1" id="KW-1133">Transmembrane helix</keyword>
<evidence type="ECO:0000256" key="1">
    <source>
        <dbReference type="SAM" id="Phobius"/>
    </source>
</evidence>
<dbReference type="EMBL" id="CP123498">
    <property type="protein sequence ID" value="WGL95415.1"/>
    <property type="molecule type" value="Genomic_DNA"/>
</dbReference>
<dbReference type="Proteomes" id="UP001177597">
    <property type="component" value="Chromosome"/>
</dbReference>
<dbReference type="EMBL" id="CP123523">
    <property type="protein sequence ID" value="WGM05822.1"/>
    <property type="molecule type" value="Genomic_DNA"/>
</dbReference>
<evidence type="ECO:0000313" key="5">
    <source>
        <dbReference type="EMBL" id="WGM05822.1"/>
    </source>
</evidence>